<dbReference type="EMBL" id="QMEV01000025">
    <property type="protein sequence ID" value="RAV10408.1"/>
    <property type="molecule type" value="Genomic_DNA"/>
</dbReference>
<evidence type="ECO:0000313" key="2">
    <source>
        <dbReference type="Proteomes" id="UP000250915"/>
    </source>
</evidence>
<protein>
    <submittedName>
        <fullName evidence="1">Uncharacterized protein</fullName>
    </submittedName>
</protein>
<comment type="caution">
    <text evidence="1">The sequence shown here is derived from an EMBL/GenBank/DDBJ whole genome shotgun (WGS) entry which is preliminary data.</text>
</comment>
<organism evidence="1 2">
    <name type="scientific">Mycobacterium colombiense</name>
    <dbReference type="NCBI Taxonomy" id="339268"/>
    <lineage>
        <taxon>Bacteria</taxon>
        <taxon>Bacillati</taxon>
        <taxon>Actinomycetota</taxon>
        <taxon>Actinomycetes</taxon>
        <taxon>Mycobacteriales</taxon>
        <taxon>Mycobacteriaceae</taxon>
        <taxon>Mycobacterium</taxon>
        <taxon>Mycobacterium avium complex (MAC)</taxon>
    </lineage>
</organism>
<evidence type="ECO:0000313" key="1">
    <source>
        <dbReference type="EMBL" id="RAV10408.1"/>
    </source>
</evidence>
<dbReference type="OrthoDB" id="4733283at2"/>
<name>A0A329LSP3_9MYCO</name>
<gene>
    <name evidence="1" type="ORF">DQP57_13465</name>
</gene>
<dbReference type="AlphaFoldDB" id="A0A329LSP3"/>
<proteinExistence type="predicted"/>
<reference evidence="1 2" key="1">
    <citation type="submission" date="2018-06" db="EMBL/GenBank/DDBJ databases">
        <title>NTM in soil in Japan.</title>
        <authorList>
            <person name="Ohya K."/>
        </authorList>
    </citation>
    <scope>NUCLEOTIDE SEQUENCE [LARGE SCALE GENOMIC DNA]</scope>
    <source>
        <strain evidence="1 2">GF28</strain>
    </source>
</reference>
<accession>A0A329LSP3</accession>
<dbReference type="Proteomes" id="UP000250915">
    <property type="component" value="Unassembled WGS sequence"/>
</dbReference>
<sequence>MTVALVVALSAFVALIVGSSLRPQLAAAAMPEPAAWTHRAHSVDAHAARTRPDVAFQLADDGERGFVQGSLPADKKPFRNSWMTRDRPVSWPHVSVPWGWLLLPLSFTAVSMTTAQPPPGQTCRAAMDSAAGGTDRSIQFCMLRC</sequence>
<dbReference type="RefSeq" id="WP_112633414.1">
    <property type="nucleotide sequence ID" value="NZ_QMEV01000025.1"/>
</dbReference>